<keyword evidence="1" id="KW-1133">Transmembrane helix</keyword>
<feature type="transmembrane region" description="Helical" evidence="1">
    <location>
        <begin position="92"/>
        <end position="108"/>
    </location>
</feature>
<reference evidence="2 3" key="1">
    <citation type="submission" date="2020-03" db="EMBL/GenBank/DDBJ databases">
        <title>WGS of the type strain of Planosporangium spp.</title>
        <authorList>
            <person name="Thawai C."/>
        </authorList>
    </citation>
    <scope>NUCLEOTIDE SEQUENCE [LARGE SCALE GENOMIC DNA]</scope>
    <source>
        <strain evidence="2 3">TBRC 5610</strain>
    </source>
</reference>
<evidence type="ECO:0000256" key="1">
    <source>
        <dbReference type="SAM" id="Phobius"/>
    </source>
</evidence>
<feature type="transmembrane region" description="Helical" evidence="1">
    <location>
        <begin position="63"/>
        <end position="85"/>
    </location>
</feature>
<dbReference type="Proteomes" id="UP000722989">
    <property type="component" value="Unassembled WGS sequence"/>
</dbReference>
<evidence type="ECO:0000313" key="2">
    <source>
        <dbReference type="EMBL" id="NJC70064.1"/>
    </source>
</evidence>
<comment type="caution">
    <text evidence="2">The sequence shown here is derived from an EMBL/GenBank/DDBJ whole genome shotgun (WGS) entry which is preliminary data.</text>
</comment>
<gene>
    <name evidence="2" type="ORF">HC031_10130</name>
</gene>
<accession>A0ABX0XVJ3</accession>
<keyword evidence="1" id="KW-0472">Membrane</keyword>
<proteinExistence type="predicted"/>
<organism evidence="2 3">
    <name type="scientific">Planosporangium thailandense</name>
    <dbReference type="NCBI Taxonomy" id="765197"/>
    <lineage>
        <taxon>Bacteria</taxon>
        <taxon>Bacillati</taxon>
        <taxon>Actinomycetota</taxon>
        <taxon>Actinomycetes</taxon>
        <taxon>Micromonosporales</taxon>
        <taxon>Micromonosporaceae</taxon>
        <taxon>Planosporangium</taxon>
    </lineage>
</organism>
<evidence type="ECO:0000313" key="3">
    <source>
        <dbReference type="Proteomes" id="UP000722989"/>
    </source>
</evidence>
<keyword evidence="1" id="KW-0812">Transmembrane</keyword>
<feature type="transmembrane region" description="Helical" evidence="1">
    <location>
        <begin position="120"/>
        <end position="142"/>
    </location>
</feature>
<name>A0ABX0XVJ3_9ACTN</name>
<protein>
    <submittedName>
        <fullName evidence="2">Uncharacterized protein</fullName>
    </submittedName>
</protein>
<feature type="transmembrane region" description="Helical" evidence="1">
    <location>
        <begin position="30"/>
        <end position="51"/>
    </location>
</feature>
<keyword evidence="3" id="KW-1185">Reference proteome</keyword>
<sequence>MVETNAWERAEGGLEREPPVLPRIRPVPRWIAPLFACLAVATVPWTIYLAATLPHVIRTRHYRIAWVGFDIGLVLLLLLTSVLAYRGQRHTAMTATATATALVIDAWFDVLTSPPGRELMVAIVTALVGELPLAALCLWIALQVDRVIARRLQQLARRAERGGRWPRYRRG</sequence>
<dbReference type="RefSeq" id="WP_167924973.1">
    <property type="nucleotide sequence ID" value="NZ_JAATVY010000005.1"/>
</dbReference>
<dbReference type="EMBL" id="JAATVY010000005">
    <property type="protein sequence ID" value="NJC70064.1"/>
    <property type="molecule type" value="Genomic_DNA"/>
</dbReference>